<sequence length="356" mass="39561">MVSENALESNALRKKEELSLKELILKISKITSYLFSKWRIIVLVSFLCASIGVCLAFFSKIKYIADSTFVLEEGENTGGVLGQYSGLASMVGIDVGGANGLFHGDNILELYKSRQMIQKALLSNVKGENGSNSLLNSYFKINELDKNPKIAKLDFSVQESFGREQDSVLQNVVDDIRQNYLAVNRPDKKLSIIKVEVTSNDEHFSKVFNDEIVKTVNDFYVQTKTKKALQNLTILQHTADSVKSVLNNAISTTAEVSDATPNLNPNRQILRTRAQRSQFSAEANKAILSQIVQNLELAKISLRRETPLIQIIDNPTYPLQKKGLGKFKGLIIGGFAGAFLCIMYLTLVRVAKNIMS</sequence>
<dbReference type="Proteomes" id="UP001596958">
    <property type="component" value="Unassembled WGS sequence"/>
</dbReference>
<protein>
    <submittedName>
        <fullName evidence="2">Lipopolysaccharide biosynthesis protein</fullName>
    </submittedName>
</protein>
<keyword evidence="1" id="KW-0472">Membrane</keyword>
<organism evidence="2 3">
    <name type="scientific">Mucilaginibacter calamicampi</name>
    <dbReference type="NCBI Taxonomy" id="1302352"/>
    <lineage>
        <taxon>Bacteria</taxon>
        <taxon>Pseudomonadati</taxon>
        <taxon>Bacteroidota</taxon>
        <taxon>Sphingobacteriia</taxon>
        <taxon>Sphingobacteriales</taxon>
        <taxon>Sphingobacteriaceae</taxon>
        <taxon>Mucilaginibacter</taxon>
    </lineage>
</organism>
<keyword evidence="1" id="KW-0812">Transmembrane</keyword>
<dbReference type="RefSeq" id="WP_377098224.1">
    <property type="nucleotide sequence ID" value="NZ_JBHTHU010000005.1"/>
</dbReference>
<evidence type="ECO:0000313" key="2">
    <source>
        <dbReference type="EMBL" id="MFD0749660.1"/>
    </source>
</evidence>
<dbReference type="EMBL" id="JBHTHU010000005">
    <property type="protein sequence ID" value="MFD0749660.1"/>
    <property type="molecule type" value="Genomic_DNA"/>
</dbReference>
<evidence type="ECO:0000313" key="3">
    <source>
        <dbReference type="Proteomes" id="UP001596958"/>
    </source>
</evidence>
<proteinExistence type="predicted"/>
<dbReference type="PANTHER" id="PTHR32309">
    <property type="entry name" value="TYROSINE-PROTEIN KINASE"/>
    <property type="match status" value="1"/>
</dbReference>
<evidence type="ECO:0000256" key="1">
    <source>
        <dbReference type="SAM" id="Phobius"/>
    </source>
</evidence>
<keyword evidence="3" id="KW-1185">Reference proteome</keyword>
<feature type="transmembrane region" description="Helical" evidence="1">
    <location>
        <begin position="330"/>
        <end position="351"/>
    </location>
</feature>
<reference evidence="3" key="1">
    <citation type="journal article" date="2019" name="Int. J. Syst. Evol. Microbiol.">
        <title>The Global Catalogue of Microorganisms (GCM) 10K type strain sequencing project: providing services to taxonomists for standard genome sequencing and annotation.</title>
        <authorList>
            <consortium name="The Broad Institute Genomics Platform"/>
            <consortium name="The Broad Institute Genome Sequencing Center for Infectious Disease"/>
            <person name="Wu L."/>
            <person name="Ma J."/>
        </authorList>
    </citation>
    <scope>NUCLEOTIDE SEQUENCE [LARGE SCALE GENOMIC DNA]</scope>
    <source>
        <strain evidence="3">CCUG 63418</strain>
    </source>
</reference>
<keyword evidence="1" id="KW-1133">Transmembrane helix</keyword>
<gene>
    <name evidence="2" type="ORF">ACFQZS_05860</name>
</gene>
<accession>A0ABW2YYN4</accession>
<name>A0ABW2YYN4_9SPHI</name>
<dbReference type="InterPro" id="IPR050445">
    <property type="entry name" value="Bact_polysacc_biosynth/exp"/>
</dbReference>
<comment type="caution">
    <text evidence="2">The sequence shown here is derived from an EMBL/GenBank/DDBJ whole genome shotgun (WGS) entry which is preliminary data.</text>
</comment>
<feature type="transmembrane region" description="Helical" evidence="1">
    <location>
        <begin position="38"/>
        <end position="58"/>
    </location>
</feature>
<dbReference type="PANTHER" id="PTHR32309:SF31">
    <property type="entry name" value="CAPSULAR EXOPOLYSACCHARIDE FAMILY"/>
    <property type="match status" value="1"/>
</dbReference>